<reference evidence="2 3" key="1">
    <citation type="journal article" date="2016" name="Mol. Biol. Evol.">
        <title>Comparative Genomics of Early-Diverging Mushroom-Forming Fungi Provides Insights into the Origins of Lignocellulose Decay Capabilities.</title>
        <authorList>
            <person name="Nagy L.G."/>
            <person name="Riley R."/>
            <person name="Tritt A."/>
            <person name="Adam C."/>
            <person name="Daum C."/>
            <person name="Floudas D."/>
            <person name="Sun H."/>
            <person name="Yadav J.S."/>
            <person name="Pangilinan J."/>
            <person name="Larsson K.H."/>
            <person name="Matsuura K."/>
            <person name="Barry K."/>
            <person name="Labutti K."/>
            <person name="Kuo R."/>
            <person name="Ohm R.A."/>
            <person name="Bhattacharya S.S."/>
            <person name="Shirouzu T."/>
            <person name="Yoshinaga Y."/>
            <person name="Martin F.M."/>
            <person name="Grigoriev I.V."/>
            <person name="Hibbett D.S."/>
        </authorList>
    </citation>
    <scope>NUCLEOTIDE SEQUENCE [LARGE SCALE GENOMIC DNA]</scope>
    <source>
        <strain evidence="2 3">HHB12029</strain>
    </source>
</reference>
<dbReference type="Proteomes" id="UP000077266">
    <property type="component" value="Unassembled WGS sequence"/>
</dbReference>
<dbReference type="InterPro" id="IPR001810">
    <property type="entry name" value="F-box_dom"/>
</dbReference>
<proteinExistence type="predicted"/>
<gene>
    <name evidence="2" type="ORF">EXIGLDRAFT_717075</name>
</gene>
<dbReference type="Pfam" id="PF00646">
    <property type="entry name" value="F-box"/>
    <property type="match status" value="1"/>
</dbReference>
<dbReference type="AlphaFoldDB" id="A0A165IJ73"/>
<organism evidence="2 3">
    <name type="scientific">Exidia glandulosa HHB12029</name>
    <dbReference type="NCBI Taxonomy" id="1314781"/>
    <lineage>
        <taxon>Eukaryota</taxon>
        <taxon>Fungi</taxon>
        <taxon>Dikarya</taxon>
        <taxon>Basidiomycota</taxon>
        <taxon>Agaricomycotina</taxon>
        <taxon>Agaricomycetes</taxon>
        <taxon>Auriculariales</taxon>
        <taxon>Exidiaceae</taxon>
        <taxon>Exidia</taxon>
    </lineage>
</organism>
<dbReference type="EMBL" id="KV425989">
    <property type="protein sequence ID" value="KZV93473.1"/>
    <property type="molecule type" value="Genomic_DNA"/>
</dbReference>
<keyword evidence="3" id="KW-1185">Reference proteome</keyword>
<sequence>MSLDAQPRDYTRGLHSDLILCVLDRLAQPDVLAVATASRHWRTIARNHQNFYFHKALVFDPNSSPAFSVALADFCFMLAFVVKNNLRASVAADYFSVPLVVTNEVEPSDRMAAMFDPKNVERVVNSVRMMDAIIAAVPFLVKLRIEWGPIHPEGVELNVFSKLVRPAPYLRELDLAMHLPADADEDDLPRIPDALFGGRAPALQRLRLKCFRFRDSTVPAFTSVRTLEFDPPRYLQAASRICPKLRDLTVGYVKSMSKVNNLSQLHSLSLCVTSDNTGLPLLFQTLEVVPRVTIACDFQGPNSSVPFGSFIGAFPLDTPLRLELLLHGDGTSLSISVSTLNRDAERTFILMTTPPSMLLVLLLSKQLEVVRSRHIVEIHVHPQLFNGISFFFPRGIPELRTLRISWPQNITAAPNALPYFALMDPAASMSSICCPNLEVFELLDPLCRPDSEIAARKLSVIKPGQGRVRFVIKGVSIYGTLAQVGEKFLVHATAAEERKLRATERMYVSREKFENLDPSKCVVQ</sequence>
<evidence type="ECO:0000313" key="2">
    <source>
        <dbReference type="EMBL" id="KZV93473.1"/>
    </source>
</evidence>
<feature type="domain" description="F-box" evidence="1">
    <location>
        <begin position="14"/>
        <end position="50"/>
    </location>
</feature>
<dbReference type="InterPro" id="IPR036047">
    <property type="entry name" value="F-box-like_dom_sf"/>
</dbReference>
<dbReference type="InterPro" id="IPR032675">
    <property type="entry name" value="LRR_dom_sf"/>
</dbReference>
<dbReference type="OrthoDB" id="10686260at2759"/>
<dbReference type="SUPFAM" id="SSF81383">
    <property type="entry name" value="F-box domain"/>
    <property type="match status" value="1"/>
</dbReference>
<name>A0A165IJ73_EXIGL</name>
<protein>
    <recommendedName>
        <fullName evidence="1">F-box domain-containing protein</fullName>
    </recommendedName>
</protein>
<dbReference type="InParanoid" id="A0A165IJ73"/>
<evidence type="ECO:0000313" key="3">
    <source>
        <dbReference type="Proteomes" id="UP000077266"/>
    </source>
</evidence>
<accession>A0A165IJ73</accession>
<dbReference type="Gene3D" id="3.80.10.10">
    <property type="entry name" value="Ribonuclease Inhibitor"/>
    <property type="match status" value="1"/>
</dbReference>
<evidence type="ECO:0000259" key="1">
    <source>
        <dbReference type="Pfam" id="PF00646"/>
    </source>
</evidence>